<proteinExistence type="predicted"/>
<evidence type="ECO:0000313" key="1">
    <source>
        <dbReference type="EMBL" id="KKN71273.1"/>
    </source>
</evidence>
<organism evidence="1">
    <name type="scientific">marine sediment metagenome</name>
    <dbReference type="NCBI Taxonomy" id="412755"/>
    <lineage>
        <taxon>unclassified sequences</taxon>
        <taxon>metagenomes</taxon>
        <taxon>ecological metagenomes</taxon>
    </lineage>
</organism>
<accession>A0A0F9VZR7</accession>
<comment type="caution">
    <text evidence="1">The sequence shown here is derived from an EMBL/GenBank/DDBJ whole genome shotgun (WGS) entry which is preliminary data.</text>
</comment>
<sequence length="51" mass="5763">MECKHCGGIVRALYPGGMKEWITQCGNCGRYNCEKESLNQQSNNQTSDDHK</sequence>
<reference evidence="1" key="1">
    <citation type="journal article" date="2015" name="Nature">
        <title>Complex archaea that bridge the gap between prokaryotes and eukaryotes.</title>
        <authorList>
            <person name="Spang A."/>
            <person name="Saw J.H."/>
            <person name="Jorgensen S.L."/>
            <person name="Zaremba-Niedzwiedzka K."/>
            <person name="Martijn J."/>
            <person name="Lind A.E."/>
            <person name="van Eijk R."/>
            <person name="Schleper C."/>
            <person name="Guy L."/>
            <person name="Ettema T.J."/>
        </authorList>
    </citation>
    <scope>NUCLEOTIDE SEQUENCE</scope>
</reference>
<dbReference type="EMBL" id="LAZR01000387">
    <property type="protein sequence ID" value="KKN71273.1"/>
    <property type="molecule type" value="Genomic_DNA"/>
</dbReference>
<protein>
    <submittedName>
        <fullName evidence="1">Uncharacterized protein</fullName>
    </submittedName>
</protein>
<dbReference type="AlphaFoldDB" id="A0A0F9VZR7"/>
<gene>
    <name evidence="1" type="ORF">LCGC14_0423160</name>
</gene>
<name>A0A0F9VZR7_9ZZZZ</name>